<dbReference type="Gene3D" id="2.40.100.10">
    <property type="entry name" value="Cyclophilin-like"/>
    <property type="match status" value="1"/>
</dbReference>
<dbReference type="EC" id="3.5.2.9" evidence="5"/>
<feature type="domain" description="Carboxyltransferase" evidence="4">
    <location>
        <begin position="6"/>
        <end position="204"/>
    </location>
</feature>
<evidence type="ECO:0000256" key="3">
    <source>
        <dbReference type="ARBA" id="ARBA00022840"/>
    </source>
</evidence>
<gene>
    <name evidence="5" type="primary">pxpB</name>
    <name evidence="5" type="ORF">MCNOR_0884</name>
</gene>
<evidence type="ECO:0000256" key="2">
    <source>
        <dbReference type="ARBA" id="ARBA00022801"/>
    </source>
</evidence>
<dbReference type="InterPro" id="IPR029000">
    <property type="entry name" value="Cyclophilin-like_dom_sf"/>
</dbReference>
<organism evidence="5 6">
    <name type="scientific">Methylococcus capsulatus</name>
    <dbReference type="NCBI Taxonomy" id="414"/>
    <lineage>
        <taxon>Bacteria</taxon>
        <taxon>Pseudomonadati</taxon>
        <taxon>Pseudomonadota</taxon>
        <taxon>Gammaproteobacteria</taxon>
        <taxon>Methylococcales</taxon>
        <taxon>Methylococcaceae</taxon>
        <taxon>Methylococcus</taxon>
    </lineage>
</organism>
<evidence type="ECO:0000313" key="6">
    <source>
        <dbReference type="Proteomes" id="UP001158598"/>
    </source>
</evidence>
<dbReference type="Gene3D" id="3.30.1360.40">
    <property type="match status" value="1"/>
</dbReference>
<dbReference type="SUPFAM" id="SSF160467">
    <property type="entry name" value="PH0987 N-terminal domain-like"/>
    <property type="match status" value="1"/>
</dbReference>
<dbReference type="InterPro" id="IPR003833">
    <property type="entry name" value="CT_C_D"/>
</dbReference>
<keyword evidence="2 5" id="KW-0378">Hydrolase</keyword>
<dbReference type="AlphaFoldDB" id="A0AA35UAS8"/>
<dbReference type="SUPFAM" id="SSF50891">
    <property type="entry name" value="Cyclophilin-like"/>
    <property type="match status" value="1"/>
</dbReference>
<name>A0AA35UAS8_METCP</name>
<evidence type="ECO:0000259" key="4">
    <source>
        <dbReference type="SMART" id="SM00796"/>
    </source>
</evidence>
<dbReference type="GO" id="GO:0017168">
    <property type="term" value="F:5-oxoprolinase (ATP-hydrolyzing) activity"/>
    <property type="evidence" value="ECO:0007669"/>
    <property type="project" value="UniProtKB-EC"/>
</dbReference>
<sequence>MSASPPRLSPLGDSALLIVFGDRIDPALNRRAVALSNALADLPGVTDRVPAYASLTLHYDPGVWSHDGLVETVMPYLADEGGTALEDRHLLIPVCYGGEHGPDLDEVARHCGLAPDEVIARHSSGEYRVYFLGFTPGFAYLGGLDPDLATPRRAAPRSSVPAGAVGIAGEQTGVYPQTSPGGWRLIGRTPLRLFDPLREPPCLLAPGDRLRFVPIGPDEFESRLRGEAS</sequence>
<accession>A0AA35UAS8</accession>
<reference evidence="5" key="1">
    <citation type="submission" date="2023-03" db="EMBL/GenBank/DDBJ databases">
        <authorList>
            <person name="Pearce D."/>
        </authorList>
    </citation>
    <scope>NUCLEOTIDE SEQUENCE</scope>
    <source>
        <strain evidence="5">Mc</strain>
    </source>
</reference>
<dbReference type="Pfam" id="PF02682">
    <property type="entry name" value="CT_C_D"/>
    <property type="match status" value="1"/>
</dbReference>
<evidence type="ECO:0000313" key="5">
    <source>
        <dbReference type="EMBL" id="CAI8763526.1"/>
    </source>
</evidence>
<protein>
    <submittedName>
        <fullName evidence="5">5-oxoprolinase component B</fullName>
        <ecNumber evidence="5">3.5.2.9</ecNumber>
    </submittedName>
</protein>
<dbReference type="PANTHER" id="PTHR34698:SF2">
    <property type="entry name" value="5-OXOPROLINASE SUBUNIT B"/>
    <property type="match status" value="1"/>
</dbReference>
<keyword evidence="3" id="KW-0067">ATP-binding</keyword>
<dbReference type="InterPro" id="IPR010016">
    <property type="entry name" value="PxpB"/>
</dbReference>
<dbReference type="GO" id="GO:0005524">
    <property type="term" value="F:ATP binding"/>
    <property type="evidence" value="ECO:0007669"/>
    <property type="project" value="UniProtKB-KW"/>
</dbReference>
<dbReference type="NCBIfam" id="TIGR00370">
    <property type="entry name" value="5-oxoprolinase subunit PxpB"/>
    <property type="match status" value="1"/>
</dbReference>
<dbReference type="RefSeq" id="WP_017364936.1">
    <property type="nucleotide sequence ID" value="NZ_OX458332.1"/>
</dbReference>
<dbReference type="SMART" id="SM00796">
    <property type="entry name" value="AHS1"/>
    <property type="match status" value="1"/>
</dbReference>
<dbReference type="Proteomes" id="UP001158598">
    <property type="component" value="Chromosome"/>
</dbReference>
<dbReference type="EMBL" id="OX458332">
    <property type="protein sequence ID" value="CAI8763526.1"/>
    <property type="molecule type" value="Genomic_DNA"/>
</dbReference>
<dbReference type="PANTHER" id="PTHR34698">
    <property type="entry name" value="5-OXOPROLINASE SUBUNIT B"/>
    <property type="match status" value="1"/>
</dbReference>
<evidence type="ECO:0000256" key="1">
    <source>
        <dbReference type="ARBA" id="ARBA00022741"/>
    </source>
</evidence>
<keyword evidence="1" id="KW-0547">Nucleotide-binding</keyword>
<proteinExistence type="predicted"/>